<keyword evidence="1" id="KW-1133">Transmembrane helix</keyword>
<evidence type="ECO:0000313" key="3">
    <source>
        <dbReference type="Proteomes" id="UP001165092"/>
    </source>
</evidence>
<feature type="transmembrane region" description="Helical" evidence="1">
    <location>
        <begin position="20"/>
        <end position="43"/>
    </location>
</feature>
<evidence type="ECO:0000313" key="2">
    <source>
        <dbReference type="EMBL" id="GLU48153.1"/>
    </source>
</evidence>
<accession>A0A9W6UJ56</accession>
<keyword evidence="3" id="KW-1185">Reference proteome</keyword>
<organism evidence="2 3">
    <name type="scientific">Nocardiopsis ansamitocini</name>
    <dbReference type="NCBI Taxonomy" id="1670832"/>
    <lineage>
        <taxon>Bacteria</taxon>
        <taxon>Bacillati</taxon>
        <taxon>Actinomycetota</taxon>
        <taxon>Actinomycetes</taxon>
        <taxon>Streptosporangiales</taxon>
        <taxon>Nocardiopsidaceae</taxon>
        <taxon>Nocardiopsis</taxon>
    </lineage>
</organism>
<name>A0A9W6UJ56_9ACTN</name>
<dbReference type="Proteomes" id="UP001165092">
    <property type="component" value="Unassembled WGS sequence"/>
</dbReference>
<feature type="transmembrane region" description="Helical" evidence="1">
    <location>
        <begin position="63"/>
        <end position="86"/>
    </location>
</feature>
<dbReference type="EMBL" id="BSQG01000003">
    <property type="protein sequence ID" value="GLU48153.1"/>
    <property type="molecule type" value="Genomic_DNA"/>
</dbReference>
<keyword evidence="1" id="KW-0472">Membrane</keyword>
<gene>
    <name evidence="2" type="ORF">Nans01_25040</name>
</gene>
<reference evidence="2" key="1">
    <citation type="submission" date="2023-02" db="EMBL/GenBank/DDBJ databases">
        <title>Nocardiopsis ansamitocini NBRC 112285.</title>
        <authorList>
            <person name="Ichikawa N."/>
            <person name="Sato H."/>
            <person name="Tonouchi N."/>
        </authorList>
    </citation>
    <scope>NUCLEOTIDE SEQUENCE</scope>
    <source>
        <strain evidence="2">NBRC 112285</strain>
    </source>
</reference>
<proteinExistence type="predicted"/>
<dbReference type="RefSeq" id="WP_285759541.1">
    <property type="nucleotide sequence ID" value="NZ_BSQG01000003.1"/>
</dbReference>
<sequence length="95" mass="9676">MLAGHFGVAAAVKARRPELLLGVLLVASQLPDLAFLPLSAVGVEALEPVAGARGYGSLWIDALYSHALVSNVLLAALAGALVHLLVKGRWSPGAG</sequence>
<dbReference type="AlphaFoldDB" id="A0A9W6UJ56"/>
<evidence type="ECO:0000256" key="1">
    <source>
        <dbReference type="SAM" id="Phobius"/>
    </source>
</evidence>
<comment type="caution">
    <text evidence="2">The sequence shown here is derived from an EMBL/GenBank/DDBJ whole genome shotgun (WGS) entry which is preliminary data.</text>
</comment>
<keyword evidence="1" id="KW-0812">Transmembrane</keyword>
<protein>
    <submittedName>
        <fullName evidence="2">Uncharacterized protein</fullName>
    </submittedName>
</protein>